<keyword evidence="1" id="KW-0812">Transmembrane</keyword>
<feature type="domain" description="Leucine rich repeat variant" evidence="2">
    <location>
        <begin position="7"/>
        <end position="50"/>
    </location>
</feature>
<dbReference type="Pfam" id="PF25591">
    <property type="entry name" value="LRV_2"/>
    <property type="match status" value="1"/>
</dbReference>
<dbReference type="EMBL" id="JAVFCB010000003">
    <property type="protein sequence ID" value="MDQ4213447.1"/>
    <property type="molecule type" value="Genomic_DNA"/>
</dbReference>
<reference evidence="3 4" key="1">
    <citation type="submission" date="2023-08" db="EMBL/GenBank/DDBJ databases">
        <title>Microbacterium sp. nov., isolated from a waste landfill.</title>
        <authorList>
            <person name="Wen W."/>
        </authorList>
    </citation>
    <scope>NUCLEOTIDE SEQUENCE [LARGE SCALE GENOMIC DNA]</scope>
    <source>
        <strain evidence="3 4">ASV81</strain>
    </source>
</reference>
<keyword evidence="4" id="KW-1185">Reference proteome</keyword>
<dbReference type="InterPro" id="IPR057893">
    <property type="entry name" value="LRV_2"/>
</dbReference>
<keyword evidence="1" id="KW-1133">Transmembrane helix</keyword>
<comment type="caution">
    <text evidence="3">The sequence shown here is derived from an EMBL/GenBank/DDBJ whole genome shotgun (WGS) entry which is preliminary data.</text>
</comment>
<feature type="transmembrane region" description="Helical" evidence="1">
    <location>
        <begin position="144"/>
        <end position="165"/>
    </location>
</feature>
<protein>
    <recommendedName>
        <fullName evidence="2">Leucine rich repeat variant domain-containing protein</fullName>
    </recommendedName>
</protein>
<keyword evidence="1" id="KW-0472">Membrane</keyword>
<dbReference type="Proteomes" id="UP001230289">
    <property type="component" value="Unassembled WGS sequence"/>
</dbReference>
<organism evidence="3 4">
    <name type="scientific">Microbacterium capsulatum</name>
    <dbReference type="NCBI Taxonomy" id="3041921"/>
    <lineage>
        <taxon>Bacteria</taxon>
        <taxon>Bacillati</taxon>
        <taxon>Actinomycetota</taxon>
        <taxon>Actinomycetes</taxon>
        <taxon>Micrococcales</taxon>
        <taxon>Microbacteriaceae</taxon>
        <taxon>Microbacterium</taxon>
    </lineage>
</organism>
<accession>A0ABU0XEA1</accession>
<name>A0ABU0XEA1_9MICO</name>
<dbReference type="RefSeq" id="WP_308488393.1">
    <property type="nucleotide sequence ID" value="NZ_JAVFCB010000003.1"/>
</dbReference>
<proteinExistence type="predicted"/>
<evidence type="ECO:0000259" key="2">
    <source>
        <dbReference type="Pfam" id="PF25591"/>
    </source>
</evidence>
<evidence type="ECO:0000313" key="4">
    <source>
        <dbReference type="Proteomes" id="UP001230289"/>
    </source>
</evidence>
<evidence type="ECO:0000256" key="1">
    <source>
        <dbReference type="SAM" id="Phobius"/>
    </source>
</evidence>
<evidence type="ECO:0000313" key="3">
    <source>
        <dbReference type="EMBL" id="MDQ4213447.1"/>
    </source>
</evidence>
<gene>
    <name evidence="3" type="ORF">RBR11_05920</name>
</gene>
<sequence length="488" mass="50324">MDRLGAWTALHDPATAAADLAAIAAQYPEFASAVEVHPNAYPELVGWARHTVAALAAGGARTTPAAPLLEVGETERSAGDDVPSVRPAASEVLAPDPALFAPSFQAVTPDASAGEAMSVAGEPVAEPGAGITPARKWRLSDRRVLWTVGGVLAVLVLIGGGAAIWNAALVPQREKDAAVAAFHDDAAQLDTAAFTLASSAKNAHDLLAAIGDDSVADPSARASLQKLVDEAAKVDVTKPGIAGDTAAIKGQTADLQKRVETIQKLSSGLDDGVSAVKASAQALVDRKIAPSSTYTIEATDGNGNKERITIKIGSWVKGSDAATLDKAWNLVGGKDKMPLSVGSDGFTPADGAFVFGTVQIENLTTAFPAANFSGGSAWVYLTPLIKFDGMFTNWHDPSFEGMGATMQARQYSSGSASDAVGGAHPLIKADMSKGNTWGPVPFVIGLDTVFTPNNPNGNPKLDDIQFSLGSTIVAKVTGDTTFRIGKSW</sequence>